<reference evidence="3" key="2">
    <citation type="journal article" date="2021" name="PeerJ">
        <title>Extensive microbial diversity within the chicken gut microbiome revealed by metagenomics and culture.</title>
        <authorList>
            <person name="Gilroy R."/>
            <person name="Ravi A."/>
            <person name="Getino M."/>
            <person name="Pursley I."/>
            <person name="Horton D.L."/>
            <person name="Alikhan N.F."/>
            <person name="Baker D."/>
            <person name="Gharbi K."/>
            <person name="Hall N."/>
            <person name="Watson M."/>
            <person name="Adriaenssens E.M."/>
            <person name="Foster-Nyarko E."/>
            <person name="Jarju S."/>
            <person name="Secka A."/>
            <person name="Antonio M."/>
            <person name="Oren A."/>
            <person name="Chaudhuri R.R."/>
            <person name="La Ragione R."/>
            <person name="Hildebrand F."/>
            <person name="Pallen M.J."/>
        </authorList>
    </citation>
    <scope>NUCLEOTIDE SEQUENCE</scope>
    <source>
        <strain evidence="3">B3-4054</strain>
    </source>
</reference>
<feature type="domain" description="EAL" evidence="2">
    <location>
        <begin position="364"/>
        <end position="618"/>
    </location>
</feature>
<accession>A0A9D9HGR5</accession>
<keyword evidence="1" id="KW-1133">Transmembrane helix</keyword>
<dbReference type="InterPro" id="IPR050706">
    <property type="entry name" value="Cyclic-di-GMP_PDE-like"/>
</dbReference>
<keyword evidence="1" id="KW-0812">Transmembrane</keyword>
<feature type="transmembrane region" description="Helical" evidence="1">
    <location>
        <begin position="72"/>
        <end position="90"/>
    </location>
</feature>
<feature type="transmembrane region" description="Helical" evidence="1">
    <location>
        <begin position="241"/>
        <end position="263"/>
    </location>
</feature>
<dbReference type="SUPFAM" id="SSF141868">
    <property type="entry name" value="EAL domain-like"/>
    <property type="match status" value="1"/>
</dbReference>
<organism evidence="3 4">
    <name type="scientific">Candidatus Avitreponema avistercoris</name>
    <dbReference type="NCBI Taxonomy" id="2840705"/>
    <lineage>
        <taxon>Bacteria</taxon>
        <taxon>Pseudomonadati</taxon>
        <taxon>Spirochaetota</taxon>
        <taxon>Spirochaetia</taxon>
        <taxon>Spirochaetales</taxon>
        <taxon>Candidatus Avitreponema</taxon>
    </lineage>
</organism>
<dbReference type="PANTHER" id="PTHR33121">
    <property type="entry name" value="CYCLIC DI-GMP PHOSPHODIESTERASE PDEF"/>
    <property type="match status" value="1"/>
</dbReference>
<gene>
    <name evidence="3" type="ORF">IAA96_04555</name>
</gene>
<evidence type="ECO:0000256" key="1">
    <source>
        <dbReference type="SAM" id="Phobius"/>
    </source>
</evidence>
<feature type="transmembrane region" description="Helical" evidence="1">
    <location>
        <begin position="130"/>
        <end position="156"/>
    </location>
</feature>
<feature type="transmembrane region" description="Helical" evidence="1">
    <location>
        <begin position="191"/>
        <end position="208"/>
    </location>
</feature>
<evidence type="ECO:0000259" key="2">
    <source>
        <dbReference type="PROSITE" id="PS50883"/>
    </source>
</evidence>
<proteinExistence type="predicted"/>
<reference evidence="3" key="1">
    <citation type="submission" date="2020-10" db="EMBL/GenBank/DDBJ databases">
        <authorList>
            <person name="Gilroy R."/>
        </authorList>
    </citation>
    <scope>NUCLEOTIDE SEQUENCE</scope>
    <source>
        <strain evidence="3">B3-4054</strain>
    </source>
</reference>
<dbReference type="GO" id="GO:0071111">
    <property type="term" value="F:cyclic-guanylate-specific phosphodiesterase activity"/>
    <property type="evidence" value="ECO:0007669"/>
    <property type="project" value="InterPro"/>
</dbReference>
<feature type="transmembrane region" description="Helical" evidence="1">
    <location>
        <begin position="168"/>
        <end position="185"/>
    </location>
</feature>
<protein>
    <submittedName>
        <fullName evidence="3">EAL domain-containing protein</fullName>
    </submittedName>
</protein>
<dbReference type="Pfam" id="PF00563">
    <property type="entry name" value="EAL"/>
    <property type="match status" value="1"/>
</dbReference>
<dbReference type="PROSITE" id="PS50883">
    <property type="entry name" value="EAL"/>
    <property type="match status" value="1"/>
</dbReference>
<feature type="transmembrane region" description="Helical" evidence="1">
    <location>
        <begin position="102"/>
        <end position="124"/>
    </location>
</feature>
<evidence type="ECO:0000313" key="3">
    <source>
        <dbReference type="EMBL" id="MBO8450359.1"/>
    </source>
</evidence>
<dbReference type="AlphaFoldDB" id="A0A9D9HGR5"/>
<dbReference type="EMBL" id="JADIMS010000075">
    <property type="protein sequence ID" value="MBO8450359.1"/>
    <property type="molecule type" value="Genomic_DNA"/>
</dbReference>
<comment type="caution">
    <text evidence="3">The sequence shown here is derived from an EMBL/GenBank/DDBJ whole genome shotgun (WGS) entry which is preliminary data.</text>
</comment>
<name>A0A9D9HGR5_9SPIR</name>
<dbReference type="SMART" id="SM00052">
    <property type="entry name" value="EAL"/>
    <property type="match status" value="1"/>
</dbReference>
<feature type="transmembrane region" description="Helical" evidence="1">
    <location>
        <begin position="34"/>
        <end position="57"/>
    </location>
</feature>
<dbReference type="InterPro" id="IPR001633">
    <property type="entry name" value="EAL_dom"/>
</dbReference>
<dbReference type="PANTHER" id="PTHR33121:SF70">
    <property type="entry name" value="SIGNALING PROTEIN YKOW"/>
    <property type="match status" value="1"/>
</dbReference>
<dbReference type="InterPro" id="IPR035919">
    <property type="entry name" value="EAL_sf"/>
</dbReference>
<sequence length="624" mass="70340">MNIEFQTAGLLLCLLLFILYVTQKRLGLYSEKIFFSMLVVSILLLIADIGSVAAIVLRGRLPAGFVHAVCKLYIFLLALEAGMAALYILVDVADGLRYRIVLRVACAAAVIQGLTVFLLPVFIFQESRAVYTFGPCATAGYLFGGFYLLLAVLVLFFARRQIYPRRRLAFSIWMFLWVCAVILQFRNSRLLVVGFSVALGMAILYILLENPEGDLNPEYGCFNALALEKYGASLSRRRKKICFAFVLFDPVLESTGLGIRALLEKCRPRRKILVFRVMDFDFLLLTEDAAEFEALLQWMRNEIDGVLSGSFVSYFCNGKSWTPGSVRLQDILEALPYYKTKIKEKGGQKITELPADMLEEYTLRKRMVVEIRDALNENRVEVFFQPIHALPSRQVVSAEALVRIRARDGSLIPPSHFIPVAESTGSIGEIGERVLDETCRFLSESGVLSAGLHHIEVNLSVVQCEREDLAARLSAIFRRRNTAPQTVNPEITETGTVHTKQTLLRNMRALIAEGCTFSLDDFGKGESNLMYLVEMPVSIVKMDYDLTKAFFHEEKARRVVTAVVRLAHELGLSVVAEGIEEEEELQAMEKLGVDFIQGYYFSRPLPEAEFFAYVQEHTVKKENT</sequence>
<keyword evidence="1" id="KW-0472">Membrane</keyword>
<dbReference type="Gene3D" id="3.20.20.450">
    <property type="entry name" value="EAL domain"/>
    <property type="match status" value="1"/>
</dbReference>
<dbReference type="CDD" id="cd01948">
    <property type="entry name" value="EAL"/>
    <property type="match status" value="1"/>
</dbReference>
<dbReference type="Proteomes" id="UP000823616">
    <property type="component" value="Unassembled WGS sequence"/>
</dbReference>
<feature type="transmembrane region" description="Helical" evidence="1">
    <location>
        <begin position="6"/>
        <end position="22"/>
    </location>
</feature>
<evidence type="ECO:0000313" key="4">
    <source>
        <dbReference type="Proteomes" id="UP000823616"/>
    </source>
</evidence>